<feature type="region of interest" description="Disordered" evidence="2">
    <location>
        <begin position="114"/>
        <end position="147"/>
    </location>
</feature>
<dbReference type="GO" id="GO:0046872">
    <property type="term" value="F:metal ion binding"/>
    <property type="evidence" value="ECO:0007669"/>
    <property type="project" value="UniProtKB-KW"/>
</dbReference>
<dbReference type="SUPFAM" id="SSF51182">
    <property type="entry name" value="RmlC-like cupins"/>
    <property type="match status" value="1"/>
</dbReference>
<accession>A0A256IAB2</accession>
<dbReference type="InterPro" id="IPR013096">
    <property type="entry name" value="Cupin_2"/>
</dbReference>
<evidence type="ECO:0000313" key="5">
    <source>
        <dbReference type="Proteomes" id="UP000216308"/>
    </source>
</evidence>
<evidence type="ECO:0000259" key="3">
    <source>
        <dbReference type="Pfam" id="PF07883"/>
    </source>
</evidence>
<gene>
    <name evidence="4" type="ORF">DJ70_16265</name>
</gene>
<feature type="compositionally biased region" description="Acidic residues" evidence="2">
    <location>
        <begin position="123"/>
        <end position="135"/>
    </location>
</feature>
<name>A0A256IAB2_9EURY</name>
<keyword evidence="5" id="KW-1185">Reference proteome</keyword>
<evidence type="ECO:0000313" key="4">
    <source>
        <dbReference type="EMBL" id="OYR53488.1"/>
    </source>
</evidence>
<evidence type="ECO:0000256" key="1">
    <source>
        <dbReference type="ARBA" id="ARBA00022723"/>
    </source>
</evidence>
<comment type="caution">
    <text evidence="4">The sequence shown here is derived from an EMBL/GenBank/DDBJ whole genome shotgun (WGS) entry which is preliminary data.</text>
</comment>
<sequence>MGYRVVDTESIEPEPDRPCECRKLTDPAGLEAIALNRFRAEPGEQVPLAYHYHETQEEAFYVLSGTLAVETPDRTYEVAAGELFAVDPRSPQRAHNPADADGAVEILAIGAPPADDAVAYDPAADDPADGGDGEGDDARPDGAGADA</sequence>
<keyword evidence="1" id="KW-0479">Metal-binding</keyword>
<dbReference type="EMBL" id="NHPJ01000142">
    <property type="protein sequence ID" value="OYR53488.1"/>
    <property type="molecule type" value="Genomic_DNA"/>
</dbReference>
<dbReference type="PANTHER" id="PTHR35848:SF9">
    <property type="entry name" value="SLL1358 PROTEIN"/>
    <property type="match status" value="1"/>
</dbReference>
<dbReference type="Proteomes" id="UP000216308">
    <property type="component" value="Unassembled WGS sequence"/>
</dbReference>
<dbReference type="Pfam" id="PF07883">
    <property type="entry name" value="Cupin_2"/>
    <property type="match status" value="1"/>
</dbReference>
<dbReference type="OrthoDB" id="192542at2157"/>
<dbReference type="InterPro" id="IPR011051">
    <property type="entry name" value="RmlC_Cupin_sf"/>
</dbReference>
<feature type="domain" description="Cupin type-2" evidence="3">
    <location>
        <begin position="38"/>
        <end position="102"/>
    </location>
</feature>
<organism evidence="4 5">
    <name type="scientific">Halorubrum halodurans</name>
    <dbReference type="NCBI Taxonomy" id="1383851"/>
    <lineage>
        <taxon>Archaea</taxon>
        <taxon>Methanobacteriati</taxon>
        <taxon>Methanobacteriota</taxon>
        <taxon>Stenosarchaea group</taxon>
        <taxon>Halobacteria</taxon>
        <taxon>Halobacteriales</taxon>
        <taxon>Haloferacaceae</taxon>
        <taxon>Halorubrum</taxon>
    </lineage>
</organism>
<proteinExistence type="predicted"/>
<dbReference type="InterPro" id="IPR014710">
    <property type="entry name" value="RmlC-like_jellyroll"/>
</dbReference>
<dbReference type="InterPro" id="IPR051610">
    <property type="entry name" value="GPI/OXD"/>
</dbReference>
<dbReference type="AlphaFoldDB" id="A0A256IAB2"/>
<evidence type="ECO:0000256" key="2">
    <source>
        <dbReference type="SAM" id="MobiDB-lite"/>
    </source>
</evidence>
<reference evidence="4 5" key="1">
    <citation type="journal article" date="2014" name="Front. Microbiol.">
        <title>Population and genomic analysis of the genus Halorubrum.</title>
        <authorList>
            <person name="Fullmer M.S."/>
            <person name="Soucy S.M."/>
            <person name="Swithers K.S."/>
            <person name="Makkay A.M."/>
            <person name="Wheeler R."/>
            <person name="Ventosa A."/>
            <person name="Gogarten J.P."/>
            <person name="Papke R.T."/>
        </authorList>
    </citation>
    <scope>NUCLEOTIDE SEQUENCE [LARGE SCALE GENOMIC DNA]</scope>
    <source>
        <strain evidence="4 5">Cb34</strain>
    </source>
</reference>
<dbReference type="PANTHER" id="PTHR35848">
    <property type="entry name" value="OXALATE-BINDING PROTEIN"/>
    <property type="match status" value="1"/>
</dbReference>
<feature type="region of interest" description="Disordered" evidence="2">
    <location>
        <begin position="1"/>
        <end position="20"/>
    </location>
</feature>
<dbReference type="Gene3D" id="2.60.120.10">
    <property type="entry name" value="Jelly Rolls"/>
    <property type="match status" value="1"/>
</dbReference>
<protein>
    <submittedName>
        <fullName evidence="4">Cupin</fullName>
    </submittedName>
</protein>